<gene>
    <name evidence="5" type="ORF">LTR84_002028</name>
</gene>
<dbReference type="EMBL" id="JAVRRD010000012">
    <property type="protein sequence ID" value="KAK5053054.1"/>
    <property type="molecule type" value="Genomic_DNA"/>
</dbReference>
<dbReference type="GeneID" id="89970240"/>
<evidence type="ECO:0000256" key="1">
    <source>
        <dbReference type="ARBA" id="ARBA00005964"/>
    </source>
</evidence>
<dbReference type="InterPro" id="IPR029058">
    <property type="entry name" value="AB_hydrolase_fold"/>
</dbReference>
<reference evidence="5 6" key="1">
    <citation type="submission" date="2023-08" db="EMBL/GenBank/DDBJ databases">
        <title>Black Yeasts Isolated from many extreme environments.</title>
        <authorList>
            <person name="Coleine C."/>
            <person name="Stajich J.E."/>
            <person name="Selbmann L."/>
        </authorList>
    </citation>
    <scope>NUCLEOTIDE SEQUENCE [LARGE SCALE GENOMIC DNA]</scope>
    <source>
        <strain evidence="5 6">CCFEE 5792</strain>
    </source>
</reference>
<dbReference type="InterPro" id="IPR019819">
    <property type="entry name" value="Carboxylesterase_B_CS"/>
</dbReference>
<sequence length="550" mass="61588">MVSKEELIERPCVTLPQGKIRGILQKELFPQTVECFLGFPYAKAPVGDLRFRPPAKLGPSSDTFDASAYGSAAPGKPLIPPRIPLVYSEDCLTVNVFRPAGRENNGNLLPVAIYVHGGAFNRGHSSMQDTASMVAWSEEAFIAVSFNYRVGALGFLPSTKSAEEGIINLGMQDQRFLLEWVQENIHNFGGDKKNVTLIGLSAGAITIGHFLFHYSDKPDRPFHRAIIQSGSPTSRDCRPYNAAVIEGYFNEFLSQAGCPQDLSATETFAFLRGLPLSTITDAQSAVFNKYKPTMQWAFRPVIDGDLIPRPPMESWHLGRYCKIPIMTGFCTNEGSLFMDLKLSKSHQFTEFMRTLLPNLPDEDIDHLNELYPDPLLGDTTYQDERVGKDIGAQYMRTEAAYGQYSLIAPIRQIAHLASSQQDAGPVYLYHWDVFTTLFHGAAHGDNLRYETFEHGTTSLSPGQEEVAGFLHAYITSFICHNGDPNRIAGRWKHRPSWQPYTHDQPLTMILGKGNRELIGGDVGVAAELVRETWALDQCRFWWERTERTQQ</sequence>
<dbReference type="AlphaFoldDB" id="A0AAV9NA44"/>
<dbReference type="EC" id="3.1.1.-" evidence="3"/>
<comment type="similarity">
    <text evidence="1 3">Belongs to the type-B carboxylesterase/lipase family.</text>
</comment>
<dbReference type="InterPro" id="IPR002018">
    <property type="entry name" value="CarbesteraseB"/>
</dbReference>
<keyword evidence="2 3" id="KW-0378">Hydrolase</keyword>
<dbReference type="RefSeq" id="XP_064706496.1">
    <property type="nucleotide sequence ID" value="XM_064845642.1"/>
</dbReference>
<dbReference type="InterPro" id="IPR050309">
    <property type="entry name" value="Type-B_Carboxylest/Lipase"/>
</dbReference>
<dbReference type="PANTHER" id="PTHR11559">
    <property type="entry name" value="CARBOXYLESTERASE"/>
    <property type="match status" value="1"/>
</dbReference>
<evidence type="ECO:0000259" key="4">
    <source>
        <dbReference type="Pfam" id="PF00135"/>
    </source>
</evidence>
<evidence type="ECO:0000256" key="2">
    <source>
        <dbReference type="ARBA" id="ARBA00022801"/>
    </source>
</evidence>
<evidence type="ECO:0000256" key="3">
    <source>
        <dbReference type="RuleBase" id="RU361235"/>
    </source>
</evidence>
<dbReference type="SUPFAM" id="SSF53474">
    <property type="entry name" value="alpha/beta-Hydrolases"/>
    <property type="match status" value="1"/>
</dbReference>
<dbReference type="Proteomes" id="UP001358417">
    <property type="component" value="Unassembled WGS sequence"/>
</dbReference>
<comment type="caution">
    <text evidence="5">The sequence shown here is derived from an EMBL/GenBank/DDBJ whole genome shotgun (WGS) entry which is preliminary data.</text>
</comment>
<dbReference type="Pfam" id="PF00135">
    <property type="entry name" value="COesterase"/>
    <property type="match status" value="1"/>
</dbReference>
<dbReference type="InterPro" id="IPR019826">
    <property type="entry name" value="Carboxylesterase_B_AS"/>
</dbReference>
<dbReference type="Gene3D" id="3.40.50.1820">
    <property type="entry name" value="alpha/beta hydrolase"/>
    <property type="match status" value="1"/>
</dbReference>
<organism evidence="5 6">
    <name type="scientific">Exophiala bonariae</name>
    <dbReference type="NCBI Taxonomy" id="1690606"/>
    <lineage>
        <taxon>Eukaryota</taxon>
        <taxon>Fungi</taxon>
        <taxon>Dikarya</taxon>
        <taxon>Ascomycota</taxon>
        <taxon>Pezizomycotina</taxon>
        <taxon>Eurotiomycetes</taxon>
        <taxon>Chaetothyriomycetidae</taxon>
        <taxon>Chaetothyriales</taxon>
        <taxon>Herpotrichiellaceae</taxon>
        <taxon>Exophiala</taxon>
    </lineage>
</organism>
<protein>
    <recommendedName>
        <fullName evidence="3">Carboxylic ester hydrolase</fullName>
        <ecNumber evidence="3">3.1.1.-</ecNumber>
    </recommendedName>
</protein>
<evidence type="ECO:0000313" key="5">
    <source>
        <dbReference type="EMBL" id="KAK5053054.1"/>
    </source>
</evidence>
<dbReference type="GO" id="GO:0016787">
    <property type="term" value="F:hydrolase activity"/>
    <property type="evidence" value="ECO:0007669"/>
    <property type="project" value="UniProtKB-KW"/>
</dbReference>
<evidence type="ECO:0000313" key="6">
    <source>
        <dbReference type="Proteomes" id="UP001358417"/>
    </source>
</evidence>
<dbReference type="PROSITE" id="PS00122">
    <property type="entry name" value="CARBOXYLESTERASE_B_1"/>
    <property type="match status" value="1"/>
</dbReference>
<name>A0AAV9NA44_9EURO</name>
<proteinExistence type="inferred from homology"/>
<accession>A0AAV9NA44</accession>
<dbReference type="PROSITE" id="PS00941">
    <property type="entry name" value="CARBOXYLESTERASE_B_2"/>
    <property type="match status" value="1"/>
</dbReference>
<keyword evidence="6" id="KW-1185">Reference proteome</keyword>
<feature type="domain" description="Carboxylesterase type B" evidence="4">
    <location>
        <begin position="11"/>
        <end position="514"/>
    </location>
</feature>